<evidence type="ECO:0000256" key="10">
    <source>
        <dbReference type="ARBA" id="ARBA00022840"/>
    </source>
</evidence>
<evidence type="ECO:0000259" key="17">
    <source>
        <dbReference type="PROSITE" id="PS50011"/>
    </source>
</evidence>
<dbReference type="Pfam" id="PF00139">
    <property type="entry name" value="Lectin_legB"/>
    <property type="match status" value="2"/>
</dbReference>
<evidence type="ECO:0000313" key="19">
    <source>
        <dbReference type="Proteomes" id="UP001054252"/>
    </source>
</evidence>
<evidence type="ECO:0000256" key="2">
    <source>
        <dbReference type="ARBA" id="ARBA00008536"/>
    </source>
</evidence>
<dbReference type="CDD" id="cd06899">
    <property type="entry name" value="lectin_legume_LecRK_Arcelin_ConA"/>
    <property type="match status" value="1"/>
</dbReference>
<keyword evidence="4" id="KW-0808">Transferase</keyword>
<gene>
    <name evidence="18" type="ORF">SLEP1_g35227</name>
</gene>
<dbReference type="Proteomes" id="UP001054252">
    <property type="component" value="Unassembled WGS sequence"/>
</dbReference>
<dbReference type="InterPro" id="IPR000719">
    <property type="entry name" value="Prot_kinase_dom"/>
</dbReference>
<keyword evidence="5 15" id="KW-0812">Transmembrane</keyword>
<evidence type="ECO:0000256" key="12">
    <source>
        <dbReference type="ARBA" id="ARBA00023136"/>
    </source>
</evidence>
<dbReference type="GO" id="GO:0004672">
    <property type="term" value="F:protein kinase activity"/>
    <property type="evidence" value="ECO:0007669"/>
    <property type="project" value="InterPro"/>
</dbReference>
<keyword evidence="19" id="KW-1185">Reference proteome</keyword>
<dbReference type="PANTHER" id="PTHR27007">
    <property type="match status" value="1"/>
</dbReference>
<keyword evidence="11 15" id="KW-1133">Transmembrane helix</keyword>
<dbReference type="InterPro" id="IPR013320">
    <property type="entry name" value="ConA-like_dom_sf"/>
</dbReference>
<keyword evidence="13" id="KW-0675">Receptor</keyword>
<feature type="chain" id="PRO_5043764245" description="Protein kinase domain-containing protein" evidence="16">
    <location>
        <begin position="23"/>
        <end position="631"/>
    </location>
</feature>
<evidence type="ECO:0000256" key="9">
    <source>
        <dbReference type="ARBA" id="ARBA00022777"/>
    </source>
</evidence>
<dbReference type="Gene3D" id="1.10.510.10">
    <property type="entry name" value="Transferase(Phosphotransferase) domain 1"/>
    <property type="match status" value="1"/>
</dbReference>
<dbReference type="InterPro" id="IPR050528">
    <property type="entry name" value="L-type_Lectin-RKs"/>
</dbReference>
<dbReference type="InterPro" id="IPR008271">
    <property type="entry name" value="Ser/Thr_kinase_AS"/>
</dbReference>
<keyword evidence="6 16" id="KW-0732">Signal</keyword>
<dbReference type="EMBL" id="BPVZ01000070">
    <property type="protein sequence ID" value="GKV25844.1"/>
    <property type="molecule type" value="Genomic_DNA"/>
</dbReference>
<dbReference type="SMART" id="SM00220">
    <property type="entry name" value="S_TKc"/>
    <property type="match status" value="1"/>
</dbReference>
<evidence type="ECO:0000256" key="14">
    <source>
        <dbReference type="PROSITE-ProRule" id="PRU10141"/>
    </source>
</evidence>
<keyword evidence="12 15" id="KW-0472">Membrane</keyword>
<dbReference type="InterPro" id="IPR001220">
    <property type="entry name" value="Legume_lectin_dom"/>
</dbReference>
<evidence type="ECO:0000313" key="18">
    <source>
        <dbReference type="EMBL" id="GKV25844.1"/>
    </source>
</evidence>
<dbReference type="PROSITE" id="PS50011">
    <property type="entry name" value="PROTEIN_KINASE_DOM"/>
    <property type="match status" value="1"/>
</dbReference>
<organism evidence="18 19">
    <name type="scientific">Rubroshorea leprosula</name>
    <dbReference type="NCBI Taxonomy" id="152421"/>
    <lineage>
        <taxon>Eukaryota</taxon>
        <taxon>Viridiplantae</taxon>
        <taxon>Streptophyta</taxon>
        <taxon>Embryophyta</taxon>
        <taxon>Tracheophyta</taxon>
        <taxon>Spermatophyta</taxon>
        <taxon>Magnoliopsida</taxon>
        <taxon>eudicotyledons</taxon>
        <taxon>Gunneridae</taxon>
        <taxon>Pentapetalae</taxon>
        <taxon>rosids</taxon>
        <taxon>malvids</taxon>
        <taxon>Malvales</taxon>
        <taxon>Dipterocarpaceae</taxon>
        <taxon>Rubroshorea</taxon>
    </lineage>
</organism>
<dbReference type="CDD" id="cd14066">
    <property type="entry name" value="STKc_IRAK"/>
    <property type="match status" value="1"/>
</dbReference>
<feature type="binding site" evidence="14">
    <location>
        <position position="351"/>
    </location>
    <ligand>
        <name>ATP</name>
        <dbReference type="ChEBI" id="CHEBI:30616"/>
    </ligand>
</feature>
<comment type="similarity">
    <text evidence="3">In the C-terminal section; belongs to the protein kinase superfamily. Ser/Thr protein kinase family.</text>
</comment>
<protein>
    <recommendedName>
        <fullName evidence="17">Protein kinase domain-containing protein</fullName>
    </recommendedName>
</protein>
<dbReference type="GO" id="GO:0016020">
    <property type="term" value="C:membrane"/>
    <property type="evidence" value="ECO:0007669"/>
    <property type="project" value="UniProtKB-SubCell"/>
</dbReference>
<dbReference type="AlphaFoldDB" id="A0AAV5KMU9"/>
<comment type="subcellular location">
    <subcellularLocation>
        <location evidence="1">Membrane</location>
        <topology evidence="1">Single-pass type I membrane protein</topology>
    </subcellularLocation>
</comment>
<dbReference type="Gene3D" id="3.30.200.20">
    <property type="entry name" value="Phosphorylase Kinase, domain 1"/>
    <property type="match status" value="1"/>
</dbReference>
<feature type="domain" description="Protein kinase" evidence="17">
    <location>
        <begin position="320"/>
        <end position="593"/>
    </location>
</feature>
<evidence type="ECO:0000256" key="8">
    <source>
        <dbReference type="ARBA" id="ARBA00022741"/>
    </source>
</evidence>
<dbReference type="GO" id="GO:0005524">
    <property type="term" value="F:ATP binding"/>
    <property type="evidence" value="ECO:0007669"/>
    <property type="project" value="UniProtKB-UniRule"/>
</dbReference>
<evidence type="ECO:0000256" key="3">
    <source>
        <dbReference type="ARBA" id="ARBA00010217"/>
    </source>
</evidence>
<dbReference type="PROSITE" id="PS00107">
    <property type="entry name" value="PROTEIN_KINASE_ATP"/>
    <property type="match status" value="1"/>
</dbReference>
<feature type="transmembrane region" description="Helical" evidence="15">
    <location>
        <begin position="254"/>
        <end position="277"/>
    </location>
</feature>
<dbReference type="InterPro" id="IPR011009">
    <property type="entry name" value="Kinase-like_dom_sf"/>
</dbReference>
<feature type="signal peptide" evidence="16">
    <location>
        <begin position="1"/>
        <end position="22"/>
    </location>
</feature>
<keyword evidence="9" id="KW-0418">Kinase</keyword>
<name>A0AAV5KMU9_9ROSI</name>
<dbReference type="SUPFAM" id="SSF56112">
    <property type="entry name" value="Protein kinase-like (PK-like)"/>
    <property type="match status" value="1"/>
</dbReference>
<evidence type="ECO:0000256" key="13">
    <source>
        <dbReference type="ARBA" id="ARBA00023170"/>
    </source>
</evidence>
<keyword evidence="8 14" id="KW-0547">Nucleotide-binding</keyword>
<keyword evidence="10 14" id="KW-0067">ATP-binding</keyword>
<evidence type="ECO:0000256" key="7">
    <source>
        <dbReference type="ARBA" id="ARBA00022734"/>
    </source>
</evidence>
<dbReference type="InterPro" id="IPR017441">
    <property type="entry name" value="Protein_kinase_ATP_BS"/>
</dbReference>
<comment type="similarity">
    <text evidence="2">In the N-terminal section; belongs to the leguminous lectin family.</text>
</comment>
<dbReference type="GO" id="GO:0030246">
    <property type="term" value="F:carbohydrate binding"/>
    <property type="evidence" value="ECO:0007669"/>
    <property type="project" value="UniProtKB-KW"/>
</dbReference>
<keyword evidence="7" id="KW-0430">Lectin</keyword>
<comment type="caution">
    <text evidence="18">The sequence shown here is derived from an EMBL/GenBank/DDBJ whole genome shotgun (WGS) entry which is preliminary data.</text>
</comment>
<dbReference type="PROSITE" id="PS00108">
    <property type="entry name" value="PROTEIN_KINASE_ST"/>
    <property type="match status" value="1"/>
</dbReference>
<evidence type="ECO:0000256" key="11">
    <source>
        <dbReference type="ARBA" id="ARBA00022989"/>
    </source>
</evidence>
<reference evidence="18 19" key="1">
    <citation type="journal article" date="2021" name="Commun. Biol.">
        <title>The genome of Shorea leprosula (Dipterocarpaceae) highlights the ecological relevance of drought in aseasonal tropical rainforests.</title>
        <authorList>
            <person name="Ng K.K.S."/>
            <person name="Kobayashi M.J."/>
            <person name="Fawcett J.A."/>
            <person name="Hatakeyama M."/>
            <person name="Paape T."/>
            <person name="Ng C.H."/>
            <person name="Ang C.C."/>
            <person name="Tnah L.H."/>
            <person name="Lee C.T."/>
            <person name="Nishiyama T."/>
            <person name="Sese J."/>
            <person name="O'Brien M.J."/>
            <person name="Copetti D."/>
            <person name="Mohd Noor M.I."/>
            <person name="Ong R.C."/>
            <person name="Putra M."/>
            <person name="Sireger I.Z."/>
            <person name="Indrioko S."/>
            <person name="Kosugi Y."/>
            <person name="Izuno A."/>
            <person name="Isagi Y."/>
            <person name="Lee S.L."/>
            <person name="Shimizu K.K."/>
        </authorList>
    </citation>
    <scope>NUCLEOTIDE SEQUENCE [LARGE SCALE GENOMIC DNA]</scope>
    <source>
        <strain evidence="18">214</strain>
    </source>
</reference>
<evidence type="ECO:0000256" key="16">
    <source>
        <dbReference type="SAM" id="SignalP"/>
    </source>
</evidence>
<sequence length="631" mass="71715">MLGFMSFLRVLKLLIILRCINTVHVGCLNFSYPSFSVRHYRDFSFSDSSFISHNAIQVTPDDSRESAMRNVSGRVLYNQRLKLWDGPRGTKSSFNSTFVFNIDPVTSPGGEGLAFILTEDSSLPNNSYGKWLGIVNSTTVSLLNIVAIEFDTKKSDSEDIDDNHVGVNINSISSINQEPLINHGVKSFHRTGEAGEGNFDKPVLNVHLDLSTKLPADVWVGFSVSTGENIELNYVKSWTFTSLEIRVKNSINLLWLWILIPVLVLVILFSWCFYFFYWKRRNRKKQMEEDELEVEQEIQSLSTAPQKFRLQELKDATRDFNVAYKLGKGGFGMVYKGILNNREVAVKRILKNTRHGKQDFLAEVTTISNLHHRNLVKLFGWYYESNELLLVYEIMPNGSLDKFIFQEADTILSWERRHGIICGVARALDYLHYGCERRVLHRDVKPSNIMLDSEFNARLGDFGLARTIQVSEKTHHSTKEIAGTPRYMAPEIFHTRKATVETDVYAFGVLILEVVCGRKPDNEHGIVDWVWENYGMERIGDVVDVRLNGEFKKDEAECIVMLGLACCHPNPYERPLMSTALQVLTGEATAPVVPKEKPAFMWPAMPPPIRQELDASISGGKLTITLDLNGR</sequence>
<evidence type="ECO:0000256" key="15">
    <source>
        <dbReference type="SAM" id="Phobius"/>
    </source>
</evidence>
<dbReference type="SUPFAM" id="SSF49899">
    <property type="entry name" value="Concanavalin A-like lectins/glucanases"/>
    <property type="match status" value="1"/>
</dbReference>
<evidence type="ECO:0000256" key="1">
    <source>
        <dbReference type="ARBA" id="ARBA00004479"/>
    </source>
</evidence>
<evidence type="ECO:0000256" key="5">
    <source>
        <dbReference type="ARBA" id="ARBA00022692"/>
    </source>
</evidence>
<dbReference type="FunFam" id="3.30.200.20:FF:000178">
    <property type="entry name" value="serine/threonine-protein kinase PBS1-like"/>
    <property type="match status" value="1"/>
</dbReference>
<evidence type="ECO:0000256" key="4">
    <source>
        <dbReference type="ARBA" id="ARBA00022679"/>
    </source>
</evidence>
<accession>A0AAV5KMU9</accession>
<proteinExistence type="inferred from homology"/>
<evidence type="ECO:0000256" key="6">
    <source>
        <dbReference type="ARBA" id="ARBA00022729"/>
    </source>
</evidence>
<dbReference type="Pfam" id="PF00069">
    <property type="entry name" value="Pkinase"/>
    <property type="match status" value="1"/>
</dbReference>
<dbReference type="Gene3D" id="2.60.120.200">
    <property type="match status" value="1"/>
</dbReference>
<dbReference type="FunFam" id="1.10.510.10:FF:000626">
    <property type="entry name" value="probable L-type lectin-domain containing receptor kinase S.5"/>
    <property type="match status" value="1"/>
</dbReference>